<dbReference type="Proteomes" id="UP000248646">
    <property type="component" value="Unassembled WGS sequence"/>
</dbReference>
<dbReference type="OrthoDB" id="2450521at2"/>
<dbReference type="EMBL" id="QKZI01000012">
    <property type="protein sequence ID" value="PZX02375.1"/>
    <property type="molecule type" value="Genomic_DNA"/>
</dbReference>
<dbReference type="AlphaFoldDB" id="A0A2W7MEG0"/>
<accession>A0A2W7MEG0</accession>
<proteinExistence type="predicted"/>
<evidence type="ECO:0008006" key="3">
    <source>
        <dbReference type="Google" id="ProtNLM"/>
    </source>
</evidence>
<sequence length="183" mass="20784">MRGKPKLSSILLLIGLVAALLLAFNLWSSNQDLKNKNHRLSNTIGQMETVASEEKELFTKTESFLTDSMQGKSMDYFSERYKKEAQEIIDSEDIHQDGAISEMKEIDVFNISVRKQDKEVRVYAIYKVTLTGIEGEFVKPGDQSVLFLMSTIDWVKENGEYKVNNHTLEPLNSAEQAVKNITS</sequence>
<reference evidence="1 2" key="1">
    <citation type="submission" date="2018-06" db="EMBL/GenBank/DDBJ databases">
        <title>Genomic Encyclopedia of Type Strains, Phase IV (KMG-IV): sequencing the most valuable type-strain genomes for metagenomic binning, comparative biology and taxonomic classification.</title>
        <authorList>
            <person name="Goeker M."/>
        </authorList>
    </citation>
    <scope>NUCLEOTIDE SEQUENCE [LARGE SCALE GENOMIC DNA]</scope>
    <source>
        <strain evidence="1 2">DSM 5</strain>
    </source>
</reference>
<organism evidence="1 2">
    <name type="scientific">Psychrobacillus insolitus</name>
    <dbReference type="NCBI Taxonomy" id="1461"/>
    <lineage>
        <taxon>Bacteria</taxon>
        <taxon>Bacillati</taxon>
        <taxon>Bacillota</taxon>
        <taxon>Bacilli</taxon>
        <taxon>Bacillales</taxon>
        <taxon>Bacillaceae</taxon>
        <taxon>Psychrobacillus</taxon>
    </lineage>
</organism>
<name>A0A2W7MEG0_9BACI</name>
<dbReference type="RefSeq" id="WP_111440914.1">
    <property type="nucleotide sequence ID" value="NZ_QKZI01000012.1"/>
</dbReference>
<gene>
    <name evidence="1" type="ORF">C7437_11214</name>
</gene>
<protein>
    <recommendedName>
        <fullName evidence="3">Nuclear transport factor 2 family protein</fullName>
    </recommendedName>
</protein>
<evidence type="ECO:0000313" key="1">
    <source>
        <dbReference type="EMBL" id="PZX02375.1"/>
    </source>
</evidence>
<evidence type="ECO:0000313" key="2">
    <source>
        <dbReference type="Proteomes" id="UP000248646"/>
    </source>
</evidence>
<keyword evidence="2" id="KW-1185">Reference proteome</keyword>
<comment type="caution">
    <text evidence="1">The sequence shown here is derived from an EMBL/GenBank/DDBJ whole genome shotgun (WGS) entry which is preliminary data.</text>
</comment>